<feature type="compositionally biased region" description="Low complexity" evidence="5">
    <location>
        <begin position="33"/>
        <end position="47"/>
    </location>
</feature>
<keyword evidence="2 6" id="KW-0812">Transmembrane</keyword>
<reference evidence="7" key="1">
    <citation type="journal article" date="2020" name="Fungal Divers.">
        <title>Resolving the Mortierellaceae phylogeny through synthesis of multi-gene phylogenetics and phylogenomics.</title>
        <authorList>
            <person name="Vandepol N."/>
            <person name="Liber J."/>
            <person name="Desiro A."/>
            <person name="Na H."/>
            <person name="Kennedy M."/>
            <person name="Barry K."/>
            <person name="Grigoriev I.V."/>
            <person name="Miller A.N."/>
            <person name="O'Donnell K."/>
            <person name="Stajich J.E."/>
            <person name="Bonito G."/>
        </authorList>
    </citation>
    <scope>NUCLEOTIDE SEQUENCE</scope>
    <source>
        <strain evidence="7">REB-010B</strain>
    </source>
</reference>
<name>A0A9P6RT39_9FUNG</name>
<dbReference type="GO" id="GO:0012505">
    <property type="term" value="C:endomembrane system"/>
    <property type="evidence" value="ECO:0007669"/>
    <property type="project" value="UniProtKB-SubCell"/>
</dbReference>
<feature type="region of interest" description="Disordered" evidence="5">
    <location>
        <begin position="1"/>
        <end position="136"/>
    </location>
</feature>
<dbReference type="InterPro" id="IPR006838">
    <property type="entry name" value="ADTRP_AIG1"/>
</dbReference>
<feature type="transmembrane region" description="Helical" evidence="6">
    <location>
        <begin position="320"/>
        <end position="343"/>
    </location>
</feature>
<feature type="region of interest" description="Disordered" evidence="5">
    <location>
        <begin position="467"/>
        <end position="486"/>
    </location>
</feature>
<evidence type="ECO:0000256" key="3">
    <source>
        <dbReference type="ARBA" id="ARBA00022989"/>
    </source>
</evidence>
<sequence length="588" mass="65690">MAHDSRASSPATLTSPIFSPLPSSPQPDNALYTSSSSVLSTEQSTTSLAHTHHGCDSSIIEIPGTQMTPSSLADRPMPEITAKFHHHSNSDSKHTLHETTADSSRSSTLSCSIADGTSTSSSTAQDSYETNTLDVTTSTSEEAAAIEELKANRLQRHPPNIRGSIYTRFFRLERSETRSNVLVESSWVPVAWLFGIRCFLFLYAATVLITDVCMTERPKYEFCYLTQLSYLGLTAYLGTVSWHTLSEWRRERAWQQYNRRTASLDMAREEAGHPSTTNNASNDSNKNNSGRGTALEAEHFRGAHRTTVERQFWWLTDMNFFLYHTVCTFHIIVPVIYWGYLAYSGDAHMMAVDLNTAALWRNFSFHGGDLVVVFIEISLNNLPFIPSHFAVVLFISILYLGEALLVYRVDGFWIYAFLDYTGSPIWVALYFGAGVGIACAFLFMYLVHRLRNWIRAKRGHPGYATTTAQQLAQQEQYDEPQTSQQEYDQNRGDIMDSGFIEELGEKSVIDTMGSTPSRAQVMNRMRSTSDCSTASTLVGCDEGMGSKGSPKKHLGSPSSVSDSPQLEKVEEVNESETEDNDANEHHHL</sequence>
<feature type="compositionally biased region" description="Low complexity" evidence="5">
    <location>
        <begin position="275"/>
        <end position="289"/>
    </location>
</feature>
<feature type="region of interest" description="Disordered" evidence="5">
    <location>
        <begin position="268"/>
        <end position="291"/>
    </location>
</feature>
<keyword evidence="3 6" id="KW-1133">Transmembrane helix</keyword>
<comment type="caution">
    <text evidence="7">The sequence shown here is derived from an EMBL/GenBank/DDBJ whole genome shotgun (WGS) entry which is preliminary data.</text>
</comment>
<comment type="subcellular location">
    <subcellularLocation>
        <location evidence="1">Endomembrane system</location>
        <topology evidence="1">Multi-pass membrane protein</topology>
    </subcellularLocation>
</comment>
<protein>
    <submittedName>
        <fullName evidence="7">Uncharacterized protein</fullName>
    </submittedName>
</protein>
<proteinExistence type="predicted"/>
<organism evidence="7 8">
    <name type="scientific">Dissophora globulifera</name>
    <dbReference type="NCBI Taxonomy" id="979702"/>
    <lineage>
        <taxon>Eukaryota</taxon>
        <taxon>Fungi</taxon>
        <taxon>Fungi incertae sedis</taxon>
        <taxon>Mucoromycota</taxon>
        <taxon>Mortierellomycotina</taxon>
        <taxon>Mortierellomycetes</taxon>
        <taxon>Mortierellales</taxon>
        <taxon>Mortierellaceae</taxon>
        <taxon>Dissophora</taxon>
    </lineage>
</organism>
<dbReference type="Pfam" id="PF04750">
    <property type="entry name" value="Far-17a_AIG1"/>
    <property type="match status" value="1"/>
</dbReference>
<evidence type="ECO:0000256" key="1">
    <source>
        <dbReference type="ARBA" id="ARBA00004127"/>
    </source>
</evidence>
<feature type="compositionally biased region" description="Polar residues" evidence="5">
    <location>
        <begin position="101"/>
        <end position="135"/>
    </location>
</feature>
<feature type="transmembrane region" description="Helical" evidence="6">
    <location>
        <begin position="389"/>
        <end position="407"/>
    </location>
</feature>
<evidence type="ECO:0000313" key="7">
    <source>
        <dbReference type="EMBL" id="KAG0328927.1"/>
    </source>
</evidence>
<evidence type="ECO:0000256" key="6">
    <source>
        <dbReference type="SAM" id="Phobius"/>
    </source>
</evidence>
<dbReference type="Proteomes" id="UP000738325">
    <property type="component" value="Unassembled WGS sequence"/>
</dbReference>
<evidence type="ECO:0000313" key="8">
    <source>
        <dbReference type="Proteomes" id="UP000738325"/>
    </source>
</evidence>
<feature type="compositionally biased region" description="Acidic residues" evidence="5">
    <location>
        <begin position="572"/>
        <end position="581"/>
    </location>
</feature>
<dbReference type="PANTHER" id="PTHR12242:SF1">
    <property type="entry name" value="MYND-TYPE DOMAIN-CONTAINING PROTEIN"/>
    <property type="match status" value="1"/>
</dbReference>
<feature type="transmembrane region" description="Helical" evidence="6">
    <location>
        <begin position="427"/>
        <end position="447"/>
    </location>
</feature>
<evidence type="ECO:0000256" key="4">
    <source>
        <dbReference type="ARBA" id="ARBA00023136"/>
    </source>
</evidence>
<accession>A0A9P6RT39</accession>
<feature type="compositionally biased region" description="Basic and acidic residues" evidence="5">
    <location>
        <begin position="88"/>
        <end position="100"/>
    </location>
</feature>
<feature type="transmembrane region" description="Helical" evidence="6">
    <location>
        <begin position="363"/>
        <end position="382"/>
    </location>
</feature>
<dbReference type="EMBL" id="JAAAIP010000025">
    <property type="protein sequence ID" value="KAG0328927.1"/>
    <property type="molecule type" value="Genomic_DNA"/>
</dbReference>
<evidence type="ECO:0000256" key="2">
    <source>
        <dbReference type="ARBA" id="ARBA00022692"/>
    </source>
</evidence>
<dbReference type="OrthoDB" id="419711at2759"/>
<feature type="region of interest" description="Disordered" evidence="5">
    <location>
        <begin position="538"/>
        <end position="588"/>
    </location>
</feature>
<feature type="compositionally biased region" description="Polar residues" evidence="5">
    <location>
        <begin position="7"/>
        <end position="17"/>
    </location>
</feature>
<feature type="transmembrane region" description="Helical" evidence="6">
    <location>
        <begin position="187"/>
        <end position="209"/>
    </location>
</feature>
<evidence type="ECO:0000256" key="5">
    <source>
        <dbReference type="SAM" id="MobiDB-lite"/>
    </source>
</evidence>
<dbReference type="AlphaFoldDB" id="A0A9P6RT39"/>
<gene>
    <name evidence="7" type="ORF">BGZ99_004001</name>
</gene>
<keyword evidence="8" id="KW-1185">Reference proteome</keyword>
<keyword evidence="4 6" id="KW-0472">Membrane</keyword>
<dbReference type="PANTHER" id="PTHR12242">
    <property type="entry name" value="OS02G0130600 PROTEIN-RELATED"/>
    <property type="match status" value="1"/>
</dbReference>
<dbReference type="GO" id="GO:0016020">
    <property type="term" value="C:membrane"/>
    <property type="evidence" value="ECO:0007669"/>
    <property type="project" value="InterPro"/>
</dbReference>